<dbReference type="InterPro" id="IPR008969">
    <property type="entry name" value="CarboxyPept-like_regulatory"/>
</dbReference>
<dbReference type="NCBIfam" id="TIGR04057">
    <property type="entry name" value="SusC_RagA_signa"/>
    <property type="match status" value="1"/>
</dbReference>
<dbReference type="RefSeq" id="WP_147034047.1">
    <property type="nucleotide sequence ID" value="NZ_CP042436.1"/>
</dbReference>
<protein>
    <submittedName>
        <fullName evidence="11">SusC/RagA family TonB-linked outer membrane protein</fullName>
    </submittedName>
</protein>
<evidence type="ECO:0000256" key="3">
    <source>
        <dbReference type="ARBA" id="ARBA00022452"/>
    </source>
</evidence>
<accession>A0A5B8V3R5</accession>
<evidence type="ECO:0000256" key="9">
    <source>
        <dbReference type="SAM" id="SignalP"/>
    </source>
</evidence>
<dbReference type="GO" id="GO:0009279">
    <property type="term" value="C:cell outer membrane"/>
    <property type="evidence" value="ECO:0007669"/>
    <property type="project" value="UniProtKB-SubCell"/>
</dbReference>
<keyword evidence="7 8" id="KW-0998">Cell outer membrane</keyword>
<dbReference type="Pfam" id="PF13715">
    <property type="entry name" value="CarbopepD_reg_2"/>
    <property type="match status" value="1"/>
</dbReference>
<dbReference type="EMBL" id="CP042436">
    <property type="protein sequence ID" value="QEC65216.1"/>
    <property type="molecule type" value="Genomic_DNA"/>
</dbReference>
<evidence type="ECO:0000256" key="2">
    <source>
        <dbReference type="ARBA" id="ARBA00022448"/>
    </source>
</evidence>
<proteinExistence type="inferred from homology"/>
<keyword evidence="2 8" id="KW-0813">Transport</keyword>
<evidence type="ECO:0000256" key="6">
    <source>
        <dbReference type="ARBA" id="ARBA00023136"/>
    </source>
</evidence>
<dbReference type="Gene3D" id="2.60.40.1120">
    <property type="entry name" value="Carboxypeptidase-like, regulatory domain"/>
    <property type="match status" value="1"/>
</dbReference>
<dbReference type="Pfam" id="PF07715">
    <property type="entry name" value="Plug"/>
    <property type="match status" value="1"/>
</dbReference>
<name>A0A5B8V3R5_9SPHI</name>
<dbReference type="GO" id="GO:0015344">
    <property type="term" value="F:siderophore uptake transmembrane transporter activity"/>
    <property type="evidence" value="ECO:0007669"/>
    <property type="project" value="TreeGrafter"/>
</dbReference>
<dbReference type="AlphaFoldDB" id="A0A5B8V3R5"/>
<dbReference type="InterPro" id="IPR039426">
    <property type="entry name" value="TonB-dep_rcpt-like"/>
</dbReference>
<dbReference type="Gene3D" id="2.40.170.20">
    <property type="entry name" value="TonB-dependent receptor, beta-barrel domain"/>
    <property type="match status" value="1"/>
</dbReference>
<evidence type="ECO:0000256" key="1">
    <source>
        <dbReference type="ARBA" id="ARBA00004571"/>
    </source>
</evidence>
<dbReference type="InterPro" id="IPR012910">
    <property type="entry name" value="Plug_dom"/>
</dbReference>
<evidence type="ECO:0000256" key="8">
    <source>
        <dbReference type="PROSITE-ProRule" id="PRU01360"/>
    </source>
</evidence>
<organism evidence="11 12">
    <name type="scientific">Mucilaginibacter ginsenosidivorans</name>
    <dbReference type="NCBI Taxonomy" id="398053"/>
    <lineage>
        <taxon>Bacteria</taxon>
        <taxon>Pseudomonadati</taxon>
        <taxon>Bacteroidota</taxon>
        <taxon>Sphingobacteriia</taxon>
        <taxon>Sphingobacteriales</taxon>
        <taxon>Sphingobacteriaceae</taxon>
        <taxon>Mucilaginibacter</taxon>
    </lineage>
</organism>
<dbReference type="OrthoDB" id="9768177at2"/>
<dbReference type="NCBIfam" id="TIGR04056">
    <property type="entry name" value="OMP_RagA_SusC"/>
    <property type="match status" value="1"/>
</dbReference>
<dbReference type="SUPFAM" id="SSF49464">
    <property type="entry name" value="Carboxypeptidase regulatory domain-like"/>
    <property type="match status" value="1"/>
</dbReference>
<keyword evidence="3 8" id="KW-1134">Transmembrane beta strand</keyword>
<evidence type="ECO:0000313" key="12">
    <source>
        <dbReference type="Proteomes" id="UP000321479"/>
    </source>
</evidence>
<evidence type="ECO:0000256" key="4">
    <source>
        <dbReference type="ARBA" id="ARBA00022692"/>
    </source>
</evidence>
<dbReference type="KEGG" id="mgin:FRZ54_22460"/>
<keyword evidence="5 9" id="KW-0732">Signal</keyword>
<dbReference type="InterPro" id="IPR036942">
    <property type="entry name" value="Beta-barrel_TonB_sf"/>
</dbReference>
<comment type="similarity">
    <text evidence="8">Belongs to the TonB-dependent receptor family.</text>
</comment>
<gene>
    <name evidence="11" type="ORF">FRZ54_22460</name>
</gene>
<evidence type="ECO:0000259" key="10">
    <source>
        <dbReference type="Pfam" id="PF07715"/>
    </source>
</evidence>
<dbReference type="InterPro" id="IPR023997">
    <property type="entry name" value="TonB-dep_OMP_SusC/RagA_CS"/>
</dbReference>
<evidence type="ECO:0000256" key="7">
    <source>
        <dbReference type="ARBA" id="ARBA00023237"/>
    </source>
</evidence>
<dbReference type="Gene3D" id="2.170.130.10">
    <property type="entry name" value="TonB-dependent receptor, plug domain"/>
    <property type="match status" value="1"/>
</dbReference>
<feature type="chain" id="PRO_5022849173" evidence="9">
    <location>
        <begin position="21"/>
        <end position="1144"/>
    </location>
</feature>
<evidence type="ECO:0000256" key="5">
    <source>
        <dbReference type="ARBA" id="ARBA00022729"/>
    </source>
</evidence>
<reference evidence="11 12" key="1">
    <citation type="journal article" date="2017" name="Curr. Microbiol.">
        <title>Mucilaginibacter ginsenosidivorans sp. nov., Isolated from Soil of Ginseng Field.</title>
        <authorList>
            <person name="Kim M.M."/>
            <person name="Siddiqi M.Z."/>
            <person name="Im W.T."/>
        </authorList>
    </citation>
    <scope>NUCLEOTIDE SEQUENCE [LARGE SCALE GENOMIC DNA]</scope>
    <source>
        <strain evidence="11 12">Gsoil 3017</strain>
    </source>
</reference>
<feature type="domain" description="TonB-dependent receptor plug" evidence="10">
    <location>
        <begin position="230"/>
        <end position="356"/>
    </location>
</feature>
<dbReference type="PROSITE" id="PS52016">
    <property type="entry name" value="TONB_DEPENDENT_REC_3"/>
    <property type="match status" value="1"/>
</dbReference>
<dbReference type="GO" id="GO:0044718">
    <property type="term" value="P:siderophore transmembrane transport"/>
    <property type="evidence" value="ECO:0007669"/>
    <property type="project" value="TreeGrafter"/>
</dbReference>
<evidence type="ECO:0000313" key="11">
    <source>
        <dbReference type="EMBL" id="QEC65216.1"/>
    </source>
</evidence>
<feature type="signal peptide" evidence="9">
    <location>
        <begin position="1"/>
        <end position="20"/>
    </location>
</feature>
<comment type="subcellular location">
    <subcellularLocation>
        <location evidence="1 8">Cell outer membrane</location>
        <topology evidence="1 8">Multi-pass membrane protein</topology>
    </subcellularLocation>
</comment>
<keyword evidence="12" id="KW-1185">Reference proteome</keyword>
<keyword evidence="4 8" id="KW-0812">Transmembrane</keyword>
<dbReference type="InterPro" id="IPR037066">
    <property type="entry name" value="Plug_dom_sf"/>
</dbReference>
<dbReference type="PANTHER" id="PTHR30069">
    <property type="entry name" value="TONB-DEPENDENT OUTER MEMBRANE RECEPTOR"/>
    <property type="match status" value="1"/>
</dbReference>
<dbReference type="InterPro" id="IPR023996">
    <property type="entry name" value="TonB-dep_OMP_SusC/RagA"/>
</dbReference>
<dbReference type="SUPFAM" id="SSF56935">
    <property type="entry name" value="Porins"/>
    <property type="match status" value="1"/>
</dbReference>
<dbReference type="PANTHER" id="PTHR30069:SF29">
    <property type="entry name" value="HEMOGLOBIN AND HEMOGLOBIN-HAPTOGLOBIN-BINDING PROTEIN 1-RELATED"/>
    <property type="match status" value="1"/>
</dbReference>
<sequence>MRLSVCCCSIMLITAQLLLAKTGNSQNIKDETITIEAKNEPLKKTLKKIEKLSGFQMAYPSEKIVLYQNITIPKETRTVEKTLKLILDNTDLDFKQFDKKIIIFEKSDVKNKSSDAIGPPNSRAEYTAGVLKGKVYFDDNSQPVPGASVILKNDPGVGTTTNNAGEFELNIPDKYNGKPVTVVVAYIGYNKEEVTAANLSSLLIIRLKPASSALSEVVVTALGIRKERKAVGFSVTEVKGEDLVQAREVNVANALEGKVAGVNVSSLASGPGGSSRVVIRGSGSIAGNNQPLYVVNGMPIDNVPSTPNTTNGSGTSLNVDNGDGISGINPDDIESISVLKGGTASALYGSRASNGVILITTKKGAAQKGVGVEYNSTFAAETPLVIPDWQYQYGEGKFGTVVTNQQDAISYGRLSFGAKLDGSSVIQFDGVSRPYIAQKNNIKNFYNTGKTFTNTVAFTGGSEALNFRFSVSDLNNKGIVPNNSLDKKISNLNVNAKLGKNLSIEAVAQYNVENNINRPGLGDALGNPNWGTYMIANSVDIRNLAPGYDANGNETLWNVSGYASNPYFVVNRFQEKDTKNRFIGYASVKYNLLDNLFIKGRVSDDYLSYDYTGITPTGTAYAPQGVMNVTKYSTSEINSELTLNYNTKFLKDFNVNVLAGGNKQQHTLDGVEVDGSNFNIPFFYSLSNVNAVVTLPKYTKTAVNSVFASADFDYKGIAYLSVTGRNDWFSTLSIEDDHIFYPSVSGSFILSEATRLPEWISYAKLRASWAQVGGGAPNPYGINLTYSQLAGSTIPLQQISRDVNGDLVVPNSKLKPYISQTFEVGTELKFFKNRLGLDLALYNRTTINDIVPANVDPLSGFSSAYLNIGKISNKGIELLLTGRPVKADHFTWDVTYTYSYNKNTVEKLAAGQNSFFLGTAVNSYVSIYAEVGKPYGQLQAYALKKDAQGRTVYAANGNEEQGAPVDLGTGVAPSAMSITNSFNYHRFNFSFLIDGKYGNKIYSGTNLYGDRFGLLKSTLPGRESGLALSGVDDGGQPFNYTVPVSDLANFYDNRKNISSFFVYDGSFIKLRQVIFGYNVPAKHIGSVKIQSLNVSFVARNLLILYKKAPNIDPESTFTAGNEQGLEMFGVPRTRSYGLNLMVKF</sequence>
<keyword evidence="6 8" id="KW-0472">Membrane</keyword>
<dbReference type="Proteomes" id="UP000321479">
    <property type="component" value="Chromosome"/>
</dbReference>